<proteinExistence type="predicted"/>
<keyword evidence="4" id="KW-1185">Reference proteome</keyword>
<keyword evidence="2" id="KW-1133">Transmembrane helix</keyword>
<evidence type="ECO:0000256" key="1">
    <source>
        <dbReference type="SAM" id="MobiDB-lite"/>
    </source>
</evidence>
<feature type="region of interest" description="Disordered" evidence="1">
    <location>
        <begin position="1"/>
        <end position="56"/>
    </location>
</feature>
<accession>A0A8H7ZP04</accession>
<protein>
    <recommendedName>
        <fullName evidence="5">Transmembrane protein</fullName>
    </recommendedName>
</protein>
<evidence type="ECO:0000313" key="3">
    <source>
        <dbReference type="EMBL" id="KAG5456655.1"/>
    </source>
</evidence>
<feature type="transmembrane region" description="Helical" evidence="2">
    <location>
        <begin position="415"/>
        <end position="437"/>
    </location>
</feature>
<gene>
    <name evidence="3" type="ORF">BJ554DRAFT_3545</name>
</gene>
<feature type="compositionally biased region" description="Polar residues" evidence="1">
    <location>
        <begin position="193"/>
        <end position="207"/>
    </location>
</feature>
<feature type="transmembrane region" description="Helical" evidence="2">
    <location>
        <begin position="275"/>
        <end position="298"/>
    </location>
</feature>
<evidence type="ECO:0000256" key="2">
    <source>
        <dbReference type="SAM" id="Phobius"/>
    </source>
</evidence>
<keyword evidence="2" id="KW-0812">Transmembrane</keyword>
<dbReference type="AlphaFoldDB" id="A0A8H7ZP04"/>
<evidence type="ECO:0000313" key="4">
    <source>
        <dbReference type="Proteomes" id="UP000673691"/>
    </source>
</evidence>
<dbReference type="Proteomes" id="UP000673691">
    <property type="component" value="Unassembled WGS sequence"/>
</dbReference>
<feature type="region of interest" description="Disordered" evidence="1">
    <location>
        <begin position="155"/>
        <end position="248"/>
    </location>
</feature>
<feature type="compositionally biased region" description="Polar residues" evidence="1">
    <location>
        <begin position="16"/>
        <end position="25"/>
    </location>
</feature>
<feature type="region of interest" description="Disordered" evidence="1">
    <location>
        <begin position="343"/>
        <end position="369"/>
    </location>
</feature>
<comment type="caution">
    <text evidence="3">The sequence shown here is derived from an EMBL/GenBank/DDBJ whole genome shotgun (WGS) entry which is preliminary data.</text>
</comment>
<feature type="compositionally biased region" description="Basic residues" evidence="1">
    <location>
        <begin position="1"/>
        <end position="15"/>
    </location>
</feature>
<feature type="transmembrane region" description="Helical" evidence="2">
    <location>
        <begin position="470"/>
        <end position="493"/>
    </location>
</feature>
<sequence length="526" mass="56113">EGARRGVRARQHCGKTKNQSASTRSRPPRTVACAGPPPAPAGPPDGGGAGERQPGRAVLCRPVEAEATRQNETAGCRRGALAGRRDAAQATAATPAEHAVRARDATLGVWRLVERIHLTHSRLAKRRLRERREPASERSAVRSLVIAREAVAATGADSRVVSSNAGRRTPGGRTSFAAERRCVDPTRCADASETPNANGSFGDSQYSPAVAESGTGNRPPVRDAAPTAAGPSTGLLMGPASPSPTDAPPVVVNESEAEHNVEGRSSEEKANLRNAATFGVFGALVLLGFVAAALYLAVRQKRARRGAAAKFAPPPHLAAARPPLPSYNGTAAGWWMTVMEGNRGRNDRQTTPGTVPNGANSPQHVLGPRPRLNETAEEQRRFYYRRSQITTAAASDEPNLLERERKAVGRVGRRTCSISSFVLSYLFIFFSFFTFSFLPPLVPPIPDCTSASPTTGNEIEGIRKDSCISIAPTFVLSFSVFLWAWPSFVNIPFPLSHTFIKKAQCTFQTSGQPSHGFWADAGSSSP</sequence>
<evidence type="ECO:0008006" key="5">
    <source>
        <dbReference type="Google" id="ProtNLM"/>
    </source>
</evidence>
<feature type="compositionally biased region" description="Polar residues" evidence="1">
    <location>
        <begin position="349"/>
        <end position="363"/>
    </location>
</feature>
<organism evidence="3 4">
    <name type="scientific">Olpidium bornovanus</name>
    <dbReference type="NCBI Taxonomy" id="278681"/>
    <lineage>
        <taxon>Eukaryota</taxon>
        <taxon>Fungi</taxon>
        <taxon>Fungi incertae sedis</taxon>
        <taxon>Olpidiomycota</taxon>
        <taxon>Olpidiomycotina</taxon>
        <taxon>Olpidiomycetes</taxon>
        <taxon>Olpidiales</taxon>
        <taxon>Olpidiaceae</taxon>
        <taxon>Olpidium</taxon>
    </lineage>
</organism>
<feature type="non-terminal residue" evidence="3">
    <location>
        <position position="1"/>
    </location>
</feature>
<reference evidence="3 4" key="1">
    <citation type="journal article" name="Sci. Rep.">
        <title>Genome-scale phylogenetic analyses confirm Olpidium as the closest living zoosporic fungus to the non-flagellated, terrestrial fungi.</title>
        <authorList>
            <person name="Chang Y."/>
            <person name="Rochon D."/>
            <person name="Sekimoto S."/>
            <person name="Wang Y."/>
            <person name="Chovatia M."/>
            <person name="Sandor L."/>
            <person name="Salamov A."/>
            <person name="Grigoriev I.V."/>
            <person name="Stajich J.E."/>
            <person name="Spatafora J.W."/>
        </authorList>
    </citation>
    <scope>NUCLEOTIDE SEQUENCE [LARGE SCALE GENOMIC DNA]</scope>
    <source>
        <strain evidence="3">S191</strain>
    </source>
</reference>
<name>A0A8H7ZP04_9FUNG</name>
<dbReference type="EMBL" id="JAEFCI010011392">
    <property type="protein sequence ID" value="KAG5456655.1"/>
    <property type="molecule type" value="Genomic_DNA"/>
</dbReference>
<keyword evidence="2" id="KW-0472">Membrane</keyword>